<keyword evidence="2" id="KW-1185">Reference proteome</keyword>
<dbReference type="SUPFAM" id="SSF54637">
    <property type="entry name" value="Thioesterase/thiol ester dehydrase-isomerase"/>
    <property type="match status" value="1"/>
</dbReference>
<name>A0A941HVQ2_9CAUL</name>
<sequence>MSHAPFTTTLQGGVIAGPVRRPDNFSKHAKGSIHDDATAQKLGFKGGTVAGNIHFEQFPPVMAELFGRDWYRTGNLSLYFLNPTTDGEPVQVFTRAPVPRAEGGMRAEVWMEDAEGRRVCEGTAASGPPDMESFLRQKLKTARPAEDLRILKRSQVGDTCVDIPARLALSRNENRLEFITESLPEYEDATVWGERVAAPAIAIDAMREVETPLFKPDEAFVGMFGAIEVQWLDGPVFMEHDYLADGRLLALSESPKTEVAWFESTLRDAEGGREVSRMILMTRLLKGSSPLWT</sequence>
<evidence type="ECO:0000313" key="1">
    <source>
        <dbReference type="EMBL" id="MBR7619291.1"/>
    </source>
</evidence>
<evidence type="ECO:0000313" key="2">
    <source>
        <dbReference type="Proteomes" id="UP000622580"/>
    </source>
</evidence>
<comment type="caution">
    <text evidence="1">The sequence shown here is derived from an EMBL/GenBank/DDBJ whole genome shotgun (WGS) entry which is preliminary data.</text>
</comment>
<dbReference type="Proteomes" id="UP000622580">
    <property type="component" value="Unassembled WGS sequence"/>
</dbReference>
<organism evidence="1 2">
    <name type="scientific">Phenylobacterium glaciei</name>
    <dbReference type="NCBI Taxonomy" id="2803784"/>
    <lineage>
        <taxon>Bacteria</taxon>
        <taxon>Pseudomonadati</taxon>
        <taxon>Pseudomonadota</taxon>
        <taxon>Alphaproteobacteria</taxon>
        <taxon>Caulobacterales</taxon>
        <taxon>Caulobacteraceae</taxon>
        <taxon>Phenylobacterium</taxon>
    </lineage>
</organism>
<accession>A0A941HVQ2</accession>
<dbReference type="InterPro" id="IPR029069">
    <property type="entry name" value="HotDog_dom_sf"/>
</dbReference>
<proteinExistence type="predicted"/>
<dbReference type="EMBL" id="JAGSGD010000001">
    <property type="protein sequence ID" value="MBR7619291.1"/>
    <property type="molecule type" value="Genomic_DNA"/>
</dbReference>
<dbReference type="RefSeq" id="WP_215339608.1">
    <property type="nucleotide sequence ID" value="NZ_JAGSGD010000001.1"/>
</dbReference>
<evidence type="ECO:0008006" key="3">
    <source>
        <dbReference type="Google" id="ProtNLM"/>
    </source>
</evidence>
<dbReference type="AlphaFoldDB" id="A0A941HVQ2"/>
<protein>
    <recommendedName>
        <fullName evidence="3">Thioesterase family protein</fullName>
    </recommendedName>
</protein>
<gene>
    <name evidence="1" type="ORF">JKL49_07795</name>
</gene>
<reference evidence="1" key="1">
    <citation type="submission" date="2021-04" db="EMBL/GenBank/DDBJ databases">
        <title>Draft genome assembly of strain Phenylobacterium sp. 20VBR1 using MiniION and Illumina platforms.</title>
        <authorList>
            <person name="Thomas F.A."/>
            <person name="Krishnan K.P."/>
            <person name="Sinha R.K."/>
        </authorList>
    </citation>
    <scope>NUCLEOTIDE SEQUENCE</scope>
    <source>
        <strain evidence="1">20VBR1</strain>
    </source>
</reference>